<dbReference type="GO" id="GO:0016020">
    <property type="term" value="C:membrane"/>
    <property type="evidence" value="ECO:0007669"/>
    <property type="project" value="UniProtKB-SubCell"/>
</dbReference>
<feature type="transmembrane region" description="Helical" evidence="6">
    <location>
        <begin position="516"/>
        <end position="539"/>
    </location>
</feature>
<evidence type="ECO:0000256" key="2">
    <source>
        <dbReference type="ARBA" id="ARBA00022692"/>
    </source>
</evidence>
<evidence type="ECO:0000256" key="3">
    <source>
        <dbReference type="ARBA" id="ARBA00022989"/>
    </source>
</evidence>
<comment type="caution">
    <text evidence="8">The sequence shown here is derived from an EMBL/GenBank/DDBJ whole genome shotgun (WGS) entry which is preliminary data.</text>
</comment>
<dbReference type="AlphaFoldDB" id="A0A4Q2U2F2"/>
<keyword evidence="3 6" id="KW-1133">Transmembrane helix</keyword>
<feature type="transmembrane region" description="Helical" evidence="6">
    <location>
        <begin position="444"/>
        <end position="466"/>
    </location>
</feature>
<dbReference type="Pfam" id="PF13515">
    <property type="entry name" value="FUSC_2"/>
    <property type="match status" value="1"/>
</dbReference>
<name>A0A4Q2U2F2_9HYPH</name>
<dbReference type="Proteomes" id="UP000290759">
    <property type="component" value="Unassembled WGS sequence"/>
</dbReference>
<feature type="compositionally biased region" description="Basic residues" evidence="5">
    <location>
        <begin position="1"/>
        <end position="19"/>
    </location>
</feature>
<gene>
    <name evidence="8" type="ORF">D3273_17755</name>
</gene>
<protein>
    <submittedName>
        <fullName evidence="8">FUSC family protein</fullName>
    </submittedName>
</protein>
<keyword evidence="4 6" id="KW-0472">Membrane</keyword>
<evidence type="ECO:0000313" key="8">
    <source>
        <dbReference type="EMBL" id="RYC30689.1"/>
    </source>
</evidence>
<proteinExistence type="predicted"/>
<evidence type="ECO:0000256" key="6">
    <source>
        <dbReference type="SAM" id="Phobius"/>
    </source>
</evidence>
<keyword evidence="9" id="KW-1185">Reference proteome</keyword>
<feature type="transmembrane region" description="Helical" evidence="6">
    <location>
        <begin position="138"/>
        <end position="157"/>
    </location>
</feature>
<organism evidence="8 9">
    <name type="scientific">Lichenibacterium minor</name>
    <dbReference type="NCBI Taxonomy" id="2316528"/>
    <lineage>
        <taxon>Bacteria</taxon>
        <taxon>Pseudomonadati</taxon>
        <taxon>Pseudomonadota</taxon>
        <taxon>Alphaproteobacteria</taxon>
        <taxon>Hyphomicrobiales</taxon>
        <taxon>Lichenihabitantaceae</taxon>
        <taxon>Lichenibacterium</taxon>
    </lineage>
</organism>
<dbReference type="OrthoDB" id="7491335at2"/>
<feature type="domain" description="Integral membrane bound transporter" evidence="7">
    <location>
        <begin position="416"/>
        <end position="530"/>
    </location>
</feature>
<reference evidence="8 9" key="1">
    <citation type="submission" date="2018-12" db="EMBL/GenBank/DDBJ databases">
        <authorList>
            <person name="Grouzdev D.S."/>
            <person name="Krutkina M.S."/>
        </authorList>
    </citation>
    <scope>NUCLEOTIDE SEQUENCE [LARGE SCALE GENOMIC DNA]</scope>
    <source>
        <strain evidence="8 9">RmlP026</strain>
    </source>
</reference>
<accession>A0A4Q2U2F2</accession>
<evidence type="ECO:0000313" key="9">
    <source>
        <dbReference type="Proteomes" id="UP000290759"/>
    </source>
</evidence>
<evidence type="ECO:0000256" key="1">
    <source>
        <dbReference type="ARBA" id="ARBA00004141"/>
    </source>
</evidence>
<sequence>MSPLHLRRPASSHPSRRGTLRAPGADLRKLPVALDLSGISIAEGLRAAVASGAVLVLNIWVQSPALLFIAFAANLACFCDVGGALRDRVPSLLFFTGAAAVLWSGLGLLHGFGLPLLLPVTGVVVFCNAMARVWGVRAMAVGNVLTVVLALAVDRAIPPAEAAVLFVAFLVGGAWAVLLTVGIWRIHPERIGTRMVSANWRLLALFARDLGDVLRAQGGGLAEFEAHARAHRRALRDALEETRAALLAAARPSGLAGTVVARNMLAVEDQDRIFGALIALSDMLEYAEGEALPRAAGQMLRRLRPMLDLAGRPGTPRARGHEPALERLKRAAAGHPALADIASVVADRLRIAARLKAEDAGTLPAEPASGGAGRLDAWIAPVRANLSWSSAILRHAVRASVLTMAAVAISLTWWSVYSHWLTITVALTMQPYFAATWQRALERVGGTVLGALIGGLLAFLPQTALVDSLLMVPLSVIGFSVRQVSYGAYVACLTPLVVILFDVAEPGHAEWLIATMRTLYTVGGGIVAVAACCLLWPSWEPDRTAQGLRDALAAHARYAAAVFAARAGNATPADVEAARRVAGVANNNLEASLSRALQEPGRGHRRRLEVIMAADAALRRLGGALIALQHDTHAADGLGEGGWTAWSRWVPETLDRLALSGAAPAVPPPPAPPAGTLARIGRVVEVLGDVVGERTADAAPTADRGAATATAGVR</sequence>
<evidence type="ECO:0000259" key="7">
    <source>
        <dbReference type="Pfam" id="PF13515"/>
    </source>
</evidence>
<reference evidence="8 9" key="2">
    <citation type="submission" date="2019-02" db="EMBL/GenBank/DDBJ databases">
        <title>'Lichenibacterium ramalinii' gen. nov. sp. nov., 'Lichenibacterium minor' gen. nov. sp. nov.</title>
        <authorList>
            <person name="Pankratov T."/>
        </authorList>
    </citation>
    <scope>NUCLEOTIDE SEQUENCE [LARGE SCALE GENOMIC DNA]</scope>
    <source>
        <strain evidence="8 9">RmlP026</strain>
    </source>
</reference>
<feature type="transmembrane region" description="Helical" evidence="6">
    <location>
        <begin position="163"/>
        <end position="184"/>
    </location>
</feature>
<feature type="transmembrane region" description="Helical" evidence="6">
    <location>
        <begin position="89"/>
        <end position="106"/>
    </location>
</feature>
<evidence type="ECO:0000256" key="5">
    <source>
        <dbReference type="SAM" id="MobiDB-lite"/>
    </source>
</evidence>
<feature type="transmembrane region" description="Helical" evidence="6">
    <location>
        <begin position="486"/>
        <end position="504"/>
    </location>
</feature>
<keyword evidence="2 6" id="KW-0812">Transmembrane</keyword>
<dbReference type="InterPro" id="IPR049453">
    <property type="entry name" value="Memb_transporter_dom"/>
</dbReference>
<evidence type="ECO:0000256" key="4">
    <source>
        <dbReference type="ARBA" id="ARBA00023136"/>
    </source>
</evidence>
<comment type="subcellular location">
    <subcellularLocation>
        <location evidence="1">Membrane</location>
        <topology evidence="1">Multi-pass membrane protein</topology>
    </subcellularLocation>
</comment>
<dbReference type="EMBL" id="QYBB01000022">
    <property type="protein sequence ID" value="RYC30689.1"/>
    <property type="molecule type" value="Genomic_DNA"/>
</dbReference>
<feature type="transmembrane region" description="Helical" evidence="6">
    <location>
        <begin position="396"/>
        <end position="414"/>
    </location>
</feature>
<dbReference type="RefSeq" id="WP_129228228.1">
    <property type="nucleotide sequence ID" value="NZ_QYBB01000022.1"/>
</dbReference>
<feature type="region of interest" description="Disordered" evidence="5">
    <location>
        <begin position="1"/>
        <end position="22"/>
    </location>
</feature>
<feature type="transmembrane region" description="Helical" evidence="6">
    <location>
        <begin position="59"/>
        <end position="77"/>
    </location>
</feature>